<dbReference type="InterPro" id="IPR008271">
    <property type="entry name" value="Ser/Thr_kinase_AS"/>
</dbReference>
<keyword evidence="2" id="KW-0723">Serine/threonine-protein kinase</keyword>
<dbReference type="InterPro" id="IPR000719">
    <property type="entry name" value="Prot_kinase_dom"/>
</dbReference>
<dbReference type="GO" id="GO:0007166">
    <property type="term" value="P:cell surface receptor signaling pathway"/>
    <property type="evidence" value="ECO:0007669"/>
    <property type="project" value="InterPro"/>
</dbReference>
<evidence type="ECO:0000256" key="6">
    <source>
        <dbReference type="ARBA" id="ARBA00022840"/>
    </source>
</evidence>
<organism evidence="10">
    <name type="scientific">Aegilops tauschii</name>
    <name type="common">Tausch's goatgrass</name>
    <name type="synonym">Aegilops squarrosa</name>
    <dbReference type="NCBI Taxonomy" id="37682"/>
    <lineage>
        <taxon>Eukaryota</taxon>
        <taxon>Viridiplantae</taxon>
        <taxon>Streptophyta</taxon>
        <taxon>Embryophyta</taxon>
        <taxon>Tracheophyta</taxon>
        <taxon>Spermatophyta</taxon>
        <taxon>Magnoliopsida</taxon>
        <taxon>Liliopsida</taxon>
        <taxon>Poales</taxon>
        <taxon>Poaceae</taxon>
        <taxon>BOP clade</taxon>
        <taxon>Pooideae</taxon>
        <taxon>Triticodae</taxon>
        <taxon>Triticeae</taxon>
        <taxon>Triticinae</taxon>
        <taxon>Aegilops</taxon>
    </lineage>
</organism>
<dbReference type="PANTHER" id="PTHR27005">
    <property type="entry name" value="WALL-ASSOCIATED RECEPTOR KINASE-LIKE 21"/>
    <property type="match status" value="1"/>
</dbReference>
<dbReference type="InterPro" id="IPR001245">
    <property type="entry name" value="Ser-Thr/Tyr_kinase_cat_dom"/>
</dbReference>
<dbReference type="FunFam" id="1.10.510.10:FF:000473">
    <property type="entry name" value="Putative wall-associated kinase"/>
    <property type="match status" value="1"/>
</dbReference>
<evidence type="ECO:0000256" key="5">
    <source>
        <dbReference type="ARBA" id="ARBA00022741"/>
    </source>
</evidence>
<name>N1R1Y4_AEGTA</name>
<evidence type="ECO:0000256" key="2">
    <source>
        <dbReference type="ARBA" id="ARBA00022527"/>
    </source>
</evidence>
<dbReference type="PROSITE" id="PS00108">
    <property type="entry name" value="PROTEIN_KINASE_ST"/>
    <property type="match status" value="1"/>
</dbReference>
<dbReference type="SUPFAM" id="SSF57196">
    <property type="entry name" value="EGF/Laminin"/>
    <property type="match status" value="1"/>
</dbReference>
<dbReference type="InterPro" id="IPR000742">
    <property type="entry name" value="EGF"/>
</dbReference>
<comment type="caution">
    <text evidence="9">Lacks conserved residue(s) required for the propagation of feature annotation.</text>
</comment>
<dbReference type="Gene3D" id="3.30.200.20">
    <property type="entry name" value="Phosphorylase Kinase, domain 1"/>
    <property type="match status" value="1"/>
</dbReference>
<dbReference type="InterPro" id="IPR045274">
    <property type="entry name" value="WAK-like"/>
</dbReference>
<dbReference type="PROSITE" id="PS50011">
    <property type="entry name" value="PROTEIN_KINASE_DOM"/>
    <property type="match status" value="1"/>
</dbReference>
<dbReference type="FunFam" id="3.30.200.20:FF:000625">
    <property type="entry name" value="Os04g0372100 protein"/>
    <property type="match status" value="1"/>
</dbReference>
<protein>
    <submittedName>
        <fullName evidence="10">Wall-associated receptor kinase 2</fullName>
    </submittedName>
</protein>
<dbReference type="InterPro" id="IPR000152">
    <property type="entry name" value="EGF-type_Asp/Asn_hydroxyl_site"/>
</dbReference>
<dbReference type="Gene3D" id="2.10.25.10">
    <property type="entry name" value="Laminin"/>
    <property type="match status" value="1"/>
</dbReference>
<dbReference type="PANTHER" id="PTHR27005:SF37">
    <property type="entry name" value="OS04G0367600 PROTEIN"/>
    <property type="match status" value="1"/>
</dbReference>
<dbReference type="PROSITE" id="PS00010">
    <property type="entry name" value="ASX_HYDROXYL"/>
    <property type="match status" value="1"/>
</dbReference>
<dbReference type="Pfam" id="PF07714">
    <property type="entry name" value="PK_Tyr_Ser-Thr"/>
    <property type="match status" value="1"/>
</dbReference>
<dbReference type="Gene3D" id="1.10.510.10">
    <property type="entry name" value="Transferase(Phosphotransferase) domain 1"/>
    <property type="match status" value="2"/>
</dbReference>
<dbReference type="GO" id="GO:0004674">
    <property type="term" value="F:protein serine/threonine kinase activity"/>
    <property type="evidence" value="ECO:0007669"/>
    <property type="project" value="UniProtKB-KW"/>
</dbReference>
<dbReference type="SMART" id="SM00181">
    <property type="entry name" value="EGF"/>
    <property type="match status" value="2"/>
</dbReference>
<dbReference type="InterPro" id="IPR011009">
    <property type="entry name" value="Kinase-like_dom_sf"/>
</dbReference>
<dbReference type="SMART" id="SM00179">
    <property type="entry name" value="EGF_CA"/>
    <property type="match status" value="1"/>
</dbReference>
<evidence type="ECO:0000256" key="9">
    <source>
        <dbReference type="PROSITE-ProRule" id="PRU00076"/>
    </source>
</evidence>
<dbReference type="GO" id="GO:0005886">
    <property type="term" value="C:plasma membrane"/>
    <property type="evidence" value="ECO:0007669"/>
    <property type="project" value="TreeGrafter"/>
</dbReference>
<dbReference type="AlphaFoldDB" id="N1R1Y4"/>
<dbReference type="Pfam" id="PF00069">
    <property type="entry name" value="Pkinase"/>
    <property type="match status" value="1"/>
</dbReference>
<accession>N1R1Y4</accession>
<keyword evidence="4" id="KW-0732">Signal</keyword>
<evidence type="ECO:0000256" key="1">
    <source>
        <dbReference type="ARBA" id="ARBA00004479"/>
    </source>
</evidence>
<dbReference type="FunFam" id="2.10.25.10:FF:001055">
    <property type="entry name" value="Wall-associated receptor kinase-like 8"/>
    <property type="match status" value="1"/>
</dbReference>
<dbReference type="PROSITE" id="PS01187">
    <property type="entry name" value="EGF_CA"/>
    <property type="match status" value="1"/>
</dbReference>
<keyword evidence="7" id="KW-1015">Disulfide bond</keyword>
<evidence type="ECO:0000256" key="3">
    <source>
        <dbReference type="ARBA" id="ARBA00022679"/>
    </source>
</evidence>
<dbReference type="InterPro" id="IPR001881">
    <property type="entry name" value="EGF-like_Ca-bd_dom"/>
</dbReference>
<dbReference type="GO" id="GO:0005524">
    <property type="term" value="F:ATP binding"/>
    <property type="evidence" value="ECO:0007669"/>
    <property type="project" value="UniProtKB-KW"/>
</dbReference>
<dbReference type="GO" id="GO:0005509">
    <property type="term" value="F:calcium ion binding"/>
    <property type="evidence" value="ECO:0007669"/>
    <property type="project" value="InterPro"/>
</dbReference>
<dbReference type="InterPro" id="IPR025287">
    <property type="entry name" value="WAK_GUB"/>
</dbReference>
<dbReference type="SUPFAM" id="SSF56112">
    <property type="entry name" value="Protein kinase-like (PK-like)"/>
    <property type="match status" value="2"/>
</dbReference>
<keyword evidence="9" id="KW-0245">EGF-like domain</keyword>
<keyword evidence="3" id="KW-0808">Transferase</keyword>
<reference evidence="10" key="1">
    <citation type="submission" date="2015-06" db="UniProtKB">
        <authorList>
            <consortium name="EnsemblPlants"/>
        </authorList>
    </citation>
    <scope>IDENTIFICATION</scope>
</reference>
<sequence>MPSHKSAAAAVPVLVVWLGLALLGVGAALPTQPSSSCQRECGGVDIPYPFGIVDSPGDSTSDCAMPGFGLTCNETDVNGGRRRPFYYDVEVVSVSLQQGQARMKMSISTYCYNTTTRDMDAVPWELNFKGTPYRFADTNKFTVIGWQTLAYIEGEHGDDADDQYMSGCVAMCRRGGDSGDVRSALSNGSCSGIGGCQTAIPRGLQYYRVLFDSGFNTKEIHNVSRCSYAVLMDDSDFTFSTTYATTPGFNTSFAGEMPLAVDWAVGNETCDAARKDPSSYACVSDNSECFDSLNGPGYFCNCSKGYQGNPYLQDPEQGCKDINECADLAKYPCSVPGTCKNLPGGFKCSCPKHTKGDAQNGTCERNHTLGLGEKFGIGAFGVVLIVLVCILAIEIIRHKRSIKRQALIRQSDEYYQQHGGEILSEIMRVERNIGFTVYARAAIEAGTNMFDKENIIGEGGQGTVYKAVLDVDGKDTLVAVKRCNEVDESRRKDFVQELVILCRVDHPNIVKLLGCCLQFEVPILVYEYVKNKTLQELLYSQPTSCRATLGTRLRIAAQSAGALAYLHSLAHPILHGDVKPANILLSDGWVAKELLYSQPTSCRATLGTRLRIAAQSAGALAYLHSLAHPILHGDVNPANILLRDGWVAKVSDFGCSTIDEKTQVVARGTAGYVDPEYLLEYQLTHKNDVYSFGVLLLELLTGKKPLSKQRKSLMVMVQESMGDGTLHHLFDREIVDDASMGVAVQAAELATRCLVMPGNRRPVMRRVAEELKQLADQVQQPLVLECHNLTVTDMESSMSSESDTTGVFSLEKKAALSIEFAR</sequence>
<keyword evidence="8" id="KW-0325">Glycoprotein</keyword>
<keyword evidence="5" id="KW-0547">Nucleotide-binding</keyword>
<keyword evidence="2" id="KW-0418">Kinase</keyword>
<dbReference type="InterPro" id="IPR018097">
    <property type="entry name" value="EGF_Ca-bd_CS"/>
</dbReference>
<dbReference type="CDD" id="cd00054">
    <property type="entry name" value="EGF_CA"/>
    <property type="match status" value="1"/>
</dbReference>
<proteinExistence type="predicted"/>
<dbReference type="PROSITE" id="PS50026">
    <property type="entry name" value="EGF_3"/>
    <property type="match status" value="1"/>
</dbReference>
<comment type="subcellular location">
    <subcellularLocation>
        <location evidence="1">Membrane</location>
        <topology evidence="1">Single-pass type I membrane protein</topology>
    </subcellularLocation>
</comment>
<dbReference type="SMART" id="SM00220">
    <property type="entry name" value="S_TKc"/>
    <property type="match status" value="1"/>
</dbReference>
<evidence type="ECO:0000256" key="4">
    <source>
        <dbReference type="ARBA" id="ARBA00022729"/>
    </source>
</evidence>
<evidence type="ECO:0000256" key="7">
    <source>
        <dbReference type="ARBA" id="ARBA00023157"/>
    </source>
</evidence>
<evidence type="ECO:0000313" key="10">
    <source>
        <dbReference type="EnsemblPlants" id="EMT17335"/>
    </source>
</evidence>
<keyword evidence="6" id="KW-0067">ATP-binding</keyword>
<dbReference type="Pfam" id="PF13947">
    <property type="entry name" value="GUB_WAK_bind"/>
    <property type="match status" value="1"/>
</dbReference>
<dbReference type="EnsemblPlants" id="EMT17335">
    <property type="protein sequence ID" value="EMT17335"/>
    <property type="gene ID" value="F775_01114"/>
</dbReference>
<evidence type="ECO:0000256" key="8">
    <source>
        <dbReference type="ARBA" id="ARBA00023180"/>
    </source>
</evidence>
<dbReference type="GO" id="GO:0030247">
    <property type="term" value="F:polysaccharide binding"/>
    <property type="evidence" value="ECO:0007669"/>
    <property type="project" value="InterPro"/>
</dbReference>